<dbReference type="InterPro" id="IPR037524">
    <property type="entry name" value="PA14/GLEYA"/>
</dbReference>
<sequence length="785" mass="87408">MEKSNLNLSARFTRNTKGNLARLCCALIVGVLAMQCSPRQPLPEEQPIALIPQPIQLQPDAGQFTLNKETTLHSKGKEASGVAAYLADMISDASTFALKSDSTGDASQNNSILLEISGTGGPEHYSLTVTPTQIHIQASDAVGLFYGVQTLRQLLPAAVEKKNKATEAWSVPAVSIQDQPAFAWRGMHLDVSRHFFSVEFIKQFIDRLSLYKFNTLHLHLSDDQGWRLQINRYPELTEKGAWRVLNNQDSVCLDKATTNPDFALPEEFFKTENGVKVYGGYYSQENIRDIVAYAQKRFITIVPEIDMPGHMNAAIPSFPDLTCIDQGGWGKLFTVPLCPCEETTYAFVENVLSEVASLFPGQYIHIGADEVDESSWLKSKPCAALLKEKKWKTSRELHSYFVNRVNAIVTKLGKKTIGWDEIVDGKVDSTITVMYWRGWVPNAPAVAASRGHNVIMSPTSHCYFDYEQDEKTTEHVYSFNPVPEQLTGTDATKIIGLQANIWTEYIPTVARLDYQTMPRMMALAEAAWNTTKDWNSFNERLQQHYSRLDQMNIKYRLPDLPALEKHVVFTDTAQLALTLPVGVVETRFTTNGGEPTTRYEHPIRIDSTTTVNLLTVGSGERPGNRYTIRFEQQTYLAAVSTQDLLPGLSCRYFEGPSYNSVSKIDAKDFKKQTVAPNISLPTYPKANSFGLIFEGFIDVPAEGIYTFYLTSDDGSVLQIGDRMVVNDDGYHSAREVSGQIALAKGVHPITLKYFEGGGGGSLRLLYKGPGIDKQGIPDGVLKRSK</sequence>
<accession>A0ABS1L2G3</accession>
<dbReference type="PROSITE" id="PS51820">
    <property type="entry name" value="PA14"/>
    <property type="match status" value="1"/>
</dbReference>
<dbReference type="Gene3D" id="3.30.379.10">
    <property type="entry name" value="Chitobiase/beta-hexosaminidase domain 2-like"/>
    <property type="match status" value="1"/>
</dbReference>
<name>A0ABS1L2G3_9BACT</name>
<dbReference type="Gene3D" id="3.20.20.80">
    <property type="entry name" value="Glycosidases"/>
    <property type="match status" value="1"/>
</dbReference>
<keyword evidence="5" id="KW-0326">Glycosidase</keyword>
<dbReference type="Pfam" id="PF02838">
    <property type="entry name" value="Glyco_hydro_20b"/>
    <property type="match status" value="1"/>
</dbReference>
<dbReference type="SUPFAM" id="SSF51445">
    <property type="entry name" value="(Trans)glycosidases"/>
    <property type="match status" value="1"/>
</dbReference>
<comment type="catalytic activity">
    <reaction evidence="1">
        <text>Hydrolysis of terminal non-reducing N-acetyl-D-hexosamine residues in N-acetyl-beta-D-hexosaminides.</text>
        <dbReference type="EC" id="3.2.1.52"/>
    </reaction>
</comment>
<keyword evidence="8" id="KW-1185">Reference proteome</keyword>
<feature type="domain" description="PA14" evidence="6">
    <location>
        <begin position="643"/>
        <end position="780"/>
    </location>
</feature>
<dbReference type="EMBL" id="JAERRB010000020">
    <property type="protein sequence ID" value="MBL0745871.1"/>
    <property type="molecule type" value="Genomic_DNA"/>
</dbReference>
<evidence type="ECO:0000259" key="6">
    <source>
        <dbReference type="PROSITE" id="PS51820"/>
    </source>
</evidence>
<dbReference type="SMART" id="SM00758">
    <property type="entry name" value="PA14"/>
    <property type="match status" value="1"/>
</dbReference>
<dbReference type="PANTHER" id="PTHR22600:SF57">
    <property type="entry name" value="BETA-N-ACETYLHEXOSAMINIDASE"/>
    <property type="match status" value="1"/>
</dbReference>
<dbReference type="Pfam" id="PF07691">
    <property type="entry name" value="PA14"/>
    <property type="match status" value="1"/>
</dbReference>
<dbReference type="EC" id="3.2.1.52" evidence="3"/>
<dbReference type="RefSeq" id="WP_202016552.1">
    <property type="nucleotide sequence ID" value="NZ_JAERRB010000020.1"/>
</dbReference>
<comment type="caution">
    <text evidence="7">The sequence shown here is derived from an EMBL/GenBank/DDBJ whole genome shotgun (WGS) entry which is preliminary data.</text>
</comment>
<evidence type="ECO:0000256" key="3">
    <source>
        <dbReference type="ARBA" id="ARBA00012663"/>
    </source>
</evidence>
<dbReference type="PRINTS" id="PR00738">
    <property type="entry name" value="GLHYDRLASE20"/>
</dbReference>
<organism evidence="7 8">
    <name type="scientific">Chryseolinea lacunae</name>
    <dbReference type="NCBI Taxonomy" id="2801331"/>
    <lineage>
        <taxon>Bacteria</taxon>
        <taxon>Pseudomonadati</taxon>
        <taxon>Bacteroidota</taxon>
        <taxon>Cytophagia</taxon>
        <taxon>Cytophagales</taxon>
        <taxon>Fulvivirgaceae</taxon>
        <taxon>Chryseolinea</taxon>
    </lineage>
</organism>
<protein>
    <recommendedName>
        <fullName evidence="3">beta-N-acetylhexosaminidase</fullName>
        <ecNumber evidence="3">3.2.1.52</ecNumber>
    </recommendedName>
</protein>
<dbReference type="InterPro" id="IPR059177">
    <property type="entry name" value="GH29D-like_dom"/>
</dbReference>
<evidence type="ECO:0000313" key="7">
    <source>
        <dbReference type="EMBL" id="MBL0745871.1"/>
    </source>
</evidence>
<evidence type="ECO:0000256" key="5">
    <source>
        <dbReference type="ARBA" id="ARBA00023295"/>
    </source>
</evidence>
<dbReference type="SUPFAM" id="SSF56988">
    <property type="entry name" value="Anthrax protective antigen"/>
    <property type="match status" value="1"/>
</dbReference>
<evidence type="ECO:0000256" key="1">
    <source>
        <dbReference type="ARBA" id="ARBA00001231"/>
    </source>
</evidence>
<keyword evidence="4" id="KW-0378">Hydrolase</keyword>
<evidence type="ECO:0000256" key="4">
    <source>
        <dbReference type="ARBA" id="ARBA00022801"/>
    </source>
</evidence>
<dbReference type="SUPFAM" id="SSF55545">
    <property type="entry name" value="beta-N-acetylhexosaminidase-like domain"/>
    <property type="match status" value="1"/>
</dbReference>
<dbReference type="PANTHER" id="PTHR22600">
    <property type="entry name" value="BETA-HEXOSAMINIDASE"/>
    <property type="match status" value="1"/>
</dbReference>
<dbReference type="InterPro" id="IPR029018">
    <property type="entry name" value="Hex-like_dom2"/>
</dbReference>
<reference evidence="7 8" key="1">
    <citation type="submission" date="2021-01" db="EMBL/GenBank/DDBJ databases">
        <title>Chryseolinea sp. Jin1 Genome sequencing and assembly.</title>
        <authorList>
            <person name="Kim I."/>
        </authorList>
    </citation>
    <scope>NUCLEOTIDE SEQUENCE [LARGE SCALE GENOMIC DNA]</scope>
    <source>
        <strain evidence="7 8">Jin1</strain>
    </source>
</reference>
<dbReference type="CDD" id="cd06563">
    <property type="entry name" value="GH20_chitobiase-like"/>
    <property type="match status" value="1"/>
</dbReference>
<dbReference type="Pfam" id="PF00728">
    <property type="entry name" value="Glyco_hydro_20"/>
    <property type="match status" value="1"/>
</dbReference>
<evidence type="ECO:0000256" key="2">
    <source>
        <dbReference type="ARBA" id="ARBA00006285"/>
    </source>
</evidence>
<dbReference type="InterPro" id="IPR017853">
    <property type="entry name" value="GH"/>
</dbReference>
<proteinExistence type="inferred from homology"/>
<dbReference type="Proteomes" id="UP000613030">
    <property type="component" value="Unassembled WGS sequence"/>
</dbReference>
<evidence type="ECO:0000313" key="8">
    <source>
        <dbReference type="Proteomes" id="UP000613030"/>
    </source>
</evidence>
<dbReference type="InterPro" id="IPR015883">
    <property type="entry name" value="Glyco_hydro_20_cat"/>
</dbReference>
<dbReference type="Pfam" id="PF13290">
    <property type="entry name" value="CHB_HEX_C_1"/>
    <property type="match status" value="1"/>
</dbReference>
<comment type="similarity">
    <text evidence="2">Belongs to the glycosyl hydrolase 20 family.</text>
</comment>
<dbReference type="InterPro" id="IPR015882">
    <property type="entry name" value="HEX_bac_N"/>
</dbReference>
<dbReference type="InterPro" id="IPR011658">
    <property type="entry name" value="PA14_dom"/>
</dbReference>
<dbReference type="InterPro" id="IPR025705">
    <property type="entry name" value="Beta_hexosaminidase_sua/sub"/>
</dbReference>
<gene>
    <name evidence="7" type="ORF">JI741_31845</name>
</gene>
<dbReference type="Gene3D" id="3.90.182.10">
    <property type="entry name" value="Toxin - Anthrax Protective Antigen,domain 1"/>
    <property type="match status" value="1"/>
</dbReference>